<keyword evidence="11" id="KW-1185">Reference proteome</keyword>
<evidence type="ECO:0000256" key="8">
    <source>
        <dbReference type="ARBA" id="ARBA00022691"/>
    </source>
</evidence>
<dbReference type="InterPro" id="IPR025835">
    <property type="entry name" value="Thiopurine_S-MeTrfase"/>
</dbReference>
<dbReference type="RefSeq" id="WP_092868674.1">
    <property type="nucleotide sequence ID" value="NZ_FPCH01000003.1"/>
</dbReference>
<dbReference type="FunFam" id="3.40.50.150:FF:000101">
    <property type="entry name" value="Thiopurine S-methyltransferase"/>
    <property type="match status" value="1"/>
</dbReference>
<evidence type="ECO:0000256" key="3">
    <source>
        <dbReference type="ARBA" id="ARBA00008145"/>
    </source>
</evidence>
<dbReference type="AlphaFoldDB" id="A0A1I7NS65"/>
<dbReference type="GO" id="GO:0032259">
    <property type="term" value="P:methylation"/>
    <property type="evidence" value="ECO:0007669"/>
    <property type="project" value="UniProtKB-KW"/>
</dbReference>
<dbReference type="Proteomes" id="UP000199423">
    <property type="component" value="Unassembled WGS sequence"/>
</dbReference>
<evidence type="ECO:0000256" key="4">
    <source>
        <dbReference type="ARBA" id="ARBA00011905"/>
    </source>
</evidence>
<sequence>MDKAFWHERWQRREIGFHQQRIHSQLLRVWPKLGLPQETAVFVPLAGKSRDMVWLATQGHRVIGVELSDVAVREFFGEGGQVPNRSSAGAFEISSAGPFELYCGDFFELDADVLKDVVAVYDRAALIALPPGMRAYYAETLARIVPREAIIFLIAIDYPEGEISGPPFPVSRDEVQRLYGDTFEIEVLETRDGLADSDNLKKRGVTRLEETAYLLRRRA</sequence>
<evidence type="ECO:0000256" key="7">
    <source>
        <dbReference type="ARBA" id="ARBA00022679"/>
    </source>
</evidence>
<feature type="binding site" evidence="9">
    <location>
        <position position="123"/>
    </location>
    <ligand>
        <name>S-adenosyl-L-methionine</name>
        <dbReference type="ChEBI" id="CHEBI:59789"/>
    </ligand>
</feature>
<dbReference type="SUPFAM" id="SSF53335">
    <property type="entry name" value="S-adenosyl-L-methionine-dependent methyltransferases"/>
    <property type="match status" value="1"/>
</dbReference>
<dbReference type="PROSITE" id="PS51585">
    <property type="entry name" value="SAM_MT_TPMT"/>
    <property type="match status" value="1"/>
</dbReference>
<protein>
    <recommendedName>
        <fullName evidence="4 9">Thiopurine S-methyltransferase</fullName>
        <ecNumber evidence="4 9">2.1.1.67</ecNumber>
    </recommendedName>
    <alternativeName>
        <fullName evidence="9">Thiopurine methyltransferase</fullName>
    </alternativeName>
</protein>
<dbReference type="PANTHER" id="PTHR10259:SF11">
    <property type="entry name" value="THIOPURINE S-METHYLTRANSFERASE"/>
    <property type="match status" value="1"/>
</dbReference>
<feature type="binding site" evidence="9">
    <location>
        <position position="66"/>
    </location>
    <ligand>
        <name>S-adenosyl-L-methionine</name>
        <dbReference type="ChEBI" id="CHEBI:59789"/>
    </ligand>
</feature>
<dbReference type="Pfam" id="PF05724">
    <property type="entry name" value="TPMT"/>
    <property type="match status" value="1"/>
</dbReference>
<dbReference type="GO" id="GO:0005737">
    <property type="term" value="C:cytoplasm"/>
    <property type="evidence" value="ECO:0007669"/>
    <property type="project" value="UniProtKB-SubCell"/>
</dbReference>
<keyword evidence="8 9" id="KW-0949">S-adenosyl-L-methionine</keyword>
<dbReference type="GO" id="GO:0008119">
    <property type="term" value="F:thiopurine S-methyltransferase activity"/>
    <property type="evidence" value="ECO:0007669"/>
    <property type="project" value="UniProtKB-UniRule"/>
</dbReference>
<feature type="binding site" evidence="9">
    <location>
        <position position="45"/>
    </location>
    <ligand>
        <name>S-adenosyl-L-methionine</name>
        <dbReference type="ChEBI" id="CHEBI:59789"/>
    </ligand>
</feature>
<dbReference type="PIRSF" id="PIRSF023956">
    <property type="entry name" value="Thiopurine_S-methyltransferase"/>
    <property type="match status" value="1"/>
</dbReference>
<dbReference type="InterPro" id="IPR029063">
    <property type="entry name" value="SAM-dependent_MTases_sf"/>
</dbReference>
<dbReference type="STRING" id="51670.SAMN04488557_3163"/>
<organism evidence="10 11">
    <name type="scientific">Hyphomicrobium facile</name>
    <dbReference type="NCBI Taxonomy" id="51670"/>
    <lineage>
        <taxon>Bacteria</taxon>
        <taxon>Pseudomonadati</taxon>
        <taxon>Pseudomonadota</taxon>
        <taxon>Alphaproteobacteria</taxon>
        <taxon>Hyphomicrobiales</taxon>
        <taxon>Hyphomicrobiaceae</taxon>
        <taxon>Hyphomicrobium</taxon>
    </lineage>
</organism>
<dbReference type="EMBL" id="FPCH01000003">
    <property type="protein sequence ID" value="SFV37438.1"/>
    <property type="molecule type" value="Genomic_DNA"/>
</dbReference>
<dbReference type="Gene3D" id="3.40.50.150">
    <property type="entry name" value="Vaccinia Virus protein VP39"/>
    <property type="match status" value="1"/>
</dbReference>
<dbReference type="EC" id="2.1.1.67" evidence="4 9"/>
<evidence type="ECO:0000256" key="1">
    <source>
        <dbReference type="ARBA" id="ARBA00000903"/>
    </source>
</evidence>
<evidence type="ECO:0000256" key="6">
    <source>
        <dbReference type="ARBA" id="ARBA00022603"/>
    </source>
</evidence>
<name>A0A1I7NS65_9HYPH</name>
<dbReference type="OrthoDB" id="9778208at2"/>
<comment type="similarity">
    <text evidence="3 9">Belongs to the class I-like SAM-binding methyltransferase superfamily. TPMT family.</text>
</comment>
<keyword evidence="6 9" id="KW-0489">Methyltransferase</keyword>
<dbReference type="PANTHER" id="PTHR10259">
    <property type="entry name" value="THIOPURINE S-METHYLTRANSFERASE"/>
    <property type="match status" value="1"/>
</dbReference>
<proteinExistence type="inferred from homology"/>
<dbReference type="NCBIfam" id="NF009732">
    <property type="entry name" value="PRK13255.1"/>
    <property type="match status" value="1"/>
</dbReference>
<keyword evidence="5 9" id="KW-0963">Cytoplasm</keyword>
<comment type="catalytic activity">
    <reaction evidence="1 9">
        <text>S-adenosyl-L-methionine + a thiopurine = S-adenosyl-L-homocysteine + a thiopurine S-methylether.</text>
        <dbReference type="EC" id="2.1.1.67"/>
    </reaction>
</comment>
<gene>
    <name evidence="9" type="primary">tpm</name>
    <name evidence="10" type="ORF">SAMN04488557_3163</name>
</gene>
<feature type="binding site" evidence="9">
    <location>
        <position position="10"/>
    </location>
    <ligand>
        <name>S-adenosyl-L-methionine</name>
        <dbReference type="ChEBI" id="CHEBI:59789"/>
    </ligand>
</feature>
<dbReference type="GO" id="GO:0010038">
    <property type="term" value="P:response to metal ion"/>
    <property type="evidence" value="ECO:0007669"/>
    <property type="project" value="InterPro"/>
</dbReference>
<comment type="subcellular location">
    <subcellularLocation>
        <location evidence="2 9">Cytoplasm</location>
    </subcellularLocation>
</comment>
<dbReference type="HAMAP" id="MF_00812">
    <property type="entry name" value="Thiopur_methtran"/>
    <property type="match status" value="1"/>
</dbReference>
<evidence type="ECO:0000256" key="5">
    <source>
        <dbReference type="ARBA" id="ARBA00022490"/>
    </source>
</evidence>
<evidence type="ECO:0000256" key="2">
    <source>
        <dbReference type="ARBA" id="ARBA00004496"/>
    </source>
</evidence>
<dbReference type="InterPro" id="IPR008854">
    <property type="entry name" value="TPMT"/>
</dbReference>
<dbReference type="InterPro" id="IPR022474">
    <property type="entry name" value="Thiopur_S-MeTfrase_Se/Te_detox"/>
</dbReference>
<accession>A0A1I7NS65</accession>
<evidence type="ECO:0000313" key="10">
    <source>
        <dbReference type="EMBL" id="SFV37438.1"/>
    </source>
</evidence>
<evidence type="ECO:0000256" key="9">
    <source>
        <dbReference type="HAMAP-Rule" id="MF_00812"/>
    </source>
</evidence>
<evidence type="ECO:0000313" key="11">
    <source>
        <dbReference type="Proteomes" id="UP000199423"/>
    </source>
</evidence>
<keyword evidence="7 9" id="KW-0808">Transferase</keyword>
<dbReference type="NCBIfam" id="TIGR03840">
    <property type="entry name" value="TMPT_Se_Te"/>
    <property type="match status" value="1"/>
</dbReference>
<reference evidence="11" key="1">
    <citation type="submission" date="2016-10" db="EMBL/GenBank/DDBJ databases">
        <authorList>
            <person name="Varghese N."/>
            <person name="Submissions S."/>
        </authorList>
    </citation>
    <scope>NUCLEOTIDE SEQUENCE [LARGE SCALE GENOMIC DNA]</scope>
    <source>
        <strain evidence="11">DSM 1565</strain>
    </source>
</reference>